<proteinExistence type="predicted"/>
<feature type="coiled-coil region" evidence="1">
    <location>
        <begin position="130"/>
        <end position="161"/>
    </location>
</feature>
<dbReference type="InParanoid" id="I7MN22"/>
<organism evidence="2 3">
    <name type="scientific">Tetrahymena thermophila (strain SB210)</name>
    <dbReference type="NCBI Taxonomy" id="312017"/>
    <lineage>
        <taxon>Eukaryota</taxon>
        <taxon>Sar</taxon>
        <taxon>Alveolata</taxon>
        <taxon>Ciliophora</taxon>
        <taxon>Intramacronucleata</taxon>
        <taxon>Oligohymenophorea</taxon>
        <taxon>Hymenostomatida</taxon>
        <taxon>Tetrahymenina</taxon>
        <taxon>Tetrahymenidae</taxon>
        <taxon>Tetrahymena</taxon>
    </lineage>
</organism>
<accession>I7MN22</accession>
<name>I7MN22_TETTS</name>
<evidence type="ECO:0000313" key="2">
    <source>
        <dbReference type="EMBL" id="EAS07759.2"/>
    </source>
</evidence>
<dbReference type="GeneID" id="7845547"/>
<dbReference type="AlphaFoldDB" id="I7MN22"/>
<gene>
    <name evidence="2" type="ORF">TTHERM_00498130</name>
</gene>
<dbReference type="KEGG" id="tet:TTHERM_00498130"/>
<reference evidence="3" key="1">
    <citation type="journal article" date="2006" name="PLoS Biol.">
        <title>Macronuclear genome sequence of the ciliate Tetrahymena thermophila, a model eukaryote.</title>
        <authorList>
            <person name="Eisen J.A."/>
            <person name="Coyne R.S."/>
            <person name="Wu M."/>
            <person name="Wu D."/>
            <person name="Thiagarajan M."/>
            <person name="Wortman J.R."/>
            <person name="Badger J.H."/>
            <person name="Ren Q."/>
            <person name="Amedeo P."/>
            <person name="Jones K.M."/>
            <person name="Tallon L.J."/>
            <person name="Delcher A.L."/>
            <person name="Salzberg S.L."/>
            <person name="Silva J.C."/>
            <person name="Haas B.J."/>
            <person name="Majoros W.H."/>
            <person name="Farzad M."/>
            <person name="Carlton J.M."/>
            <person name="Smith R.K. Jr."/>
            <person name="Garg J."/>
            <person name="Pearlman R.E."/>
            <person name="Karrer K.M."/>
            <person name="Sun L."/>
            <person name="Manning G."/>
            <person name="Elde N.C."/>
            <person name="Turkewitz A.P."/>
            <person name="Asai D.J."/>
            <person name="Wilkes D.E."/>
            <person name="Wang Y."/>
            <person name="Cai H."/>
            <person name="Collins K."/>
            <person name="Stewart B.A."/>
            <person name="Lee S.R."/>
            <person name="Wilamowska K."/>
            <person name="Weinberg Z."/>
            <person name="Ruzzo W.L."/>
            <person name="Wloga D."/>
            <person name="Gaertig J."/>
            <person name="Frankel J."/>
            <person name="Tsao C.-C."/>
            <person name="Gorovsky M.A."/>
            <person name="Keeling P.J."/>
            <person name="Waller R.F."/>
            <person name="Patron N.J."/>
            <person name="Cherry J.M."/>
            <person name="Stover N.A."/>
            <person name="Krieger C.J."/>
            <person name="del Toro C."/>
            <person name="Ryder H.F."/>
            <person name="Williamson S.C."/>
            <person name="Barbeau R.A."/>
            <person name="Hamilton E.P."/>
            <person name="Orias E."/>
        </authorList>
    </citation>
    <scope>NUCLEOTIDE SEQUENCE [LARGE SCALE GENOMIC DNA]</scope>
    <source>
        <strain evidence="3">SB210</strain>
    </source>
</reference>
<evidence type="ECO:0000313" key="3">
    <source>
        <dbReference type="Proteomes" id="UP000009168"/>
    </source>
</evidence>
<keyword evidence="1" id="KW-0175">Coiled coil</keyword>
<keyword evidence="3" id="KW-1185">Reference proteome</keyword>
<dbReference type="RefSeq" id="XP_001028001.2">
    <property type="nucleotide sequence ID" value="XM_001028001.2"/>
</dbReference>
<evidence type="ECO:0000256" key="1">
    <source>
        <dbReference type="SAM" id="Coils"/>
    </source>
</evidence>
<dbReference type="EMBL" id="GG662212">
    <property type="protein sequence ID" value="EAS07759.2"/>
    <property type="molecule type" value="Genomic_DNA"/>
</dbReference>
<dbReference type="Proteomes" id="UP000009168">
    <property type="component" value="Unassembled WGS sequence"/>
</dbReference>
<sequence length="372" mass="45032">MEEEKEKDSQQTIVNYKQKTIKKKKKKLQQAGWIPLIQNILLNFSNEPVYIPFYKKIMKRYDDENYNKYRNYGFTDSGFCSIDQIKLDYIHENLQISMNTHSIGNRDFSFLIEMYKSYQDQQYYELAILLEKYQIKCQQQISKLEQVIDELNQMKYITQEELSESFDMFEKDVMDWVNQNIQNEIYELSLGFINFESKIPDIKKKIFSKNIIEFLARDIQTFFSQLSQKNMKIELDNLMNGQEFSGRIQLEKKINTFKQILSDQKYIETEDEVITIEGLVLPAKRKSKMLFYNHRNRQITKEQNLMFFIIRTYDFDASQIQRLINLRNELLSNFFKNNKHPNFQNSSFQGNIFQNFEYACQQEYFLEKFKYI</sequence>
<protein>
    <submittedName>
        <fullName evidence="2">3' exoribonuclease family 1 containing protein</fullName>
    </submittedName>
</protein>